<dbReference type="InterPro" id="IPR011009">
    <property type="entry name" value="Kinase-like_dom_sf"/>
</dbReference>
<evidence type="ECO:0000256" key="1">
    <source>
        <dbReference type="ARBA" id="ARBA00037883"/>
    </source>
</evidence>
<dbReference type="CDD" id="cd05157">
    <property type="entry name" value="ETNK_euk"/>
    <property type="match status" value="1"/>
</dbReference>
<dbReference type="SUPFAM" id="SSF56112">
    <property type="entry name" value="Protein kinase-like (PK-like)"/>
    <property type="match status" value="1"/>
</dbReference>
<accession>A0A8H4T805</accession>
<reference evidence="5" key="2">
    <citation type="submission" date="2020-05" db="EMBL/GenBank/DDBJ databases">
        <authorList>
            <person name="Kim H.-S."/>
            <person name="Proctor R.H."/>
            <person name="Brown D.W."/>
        </authorList>
    </citation>
    <scope>NUCLEOTIDE SEQUENCE</scope>
    <source>
        <strain evidence="5">NRRL 20472</strain>
    </source>
</reference>
<dbReference type="Proteomes" id="UP000622797">
    <property type="component" value="Unassembled WGS sequence"/>
</dbReference>
<evidence type="ECO:0000313" key="5">
    <source>
        <dbReference type="EMBL" id="KAF4952971.1"/>
    </source>
</evidence>
<dbReference type="PANTHER" id="PTHR22603">
    <property type="entry name" value="CHOLINE/ETHANOALAMINE KINASE"/>
    <property type="match status" value="1"/>
</dbReference>
<name>A0A8H4T805_9HYPO</name>
<dbReference type="GO" id="GO:0005737">
    <property type="term" value="C:cytoplasm"/>
    <property type="evidence" value="ECO:0007669"/>
    <property type="project" value="TreeGrafter"/>
</dbReference>
<comment type="caution">
    <text evidence="5">The sequence shown here is derived from an EMBL/GenBank/DDBJ whole genome shotgun (WGS) entry which is preliminary data.</text>
</comment>
<evidence type="ECO:0000256" key="2">
    <source>
        <dbReference type="ARBA" id="ARBA00038211"/>
    </source>
</evidence>
<dbReference type="GO" id="GO:0004305">
    <property type="term" value="F:ethanolamine kinase activity"/>
    <property type="evidence" value="ECO:0007669"/>
    <property type="project" value="UniProtKB-EC"/>
</dbReference>
<feature type="region of interest" description="Disordered" evidence="4">
    <location>
        <begin position="1"/>
        <end position="38"/>
    </location>
</feature>
<evidence type="ECO:0000256" key="4">
    <source>
        <dbReference type="SAM" id="MobiDB-lite"/>
    </source>
</evidence>
<dbReference type="GO" id="GO:0006646">
    <property type="term" value="P:phosphatidylethanolamine biosynthetic process"/>
    <property type="evidence" value="ECO:0007669"/>
    <property type="project" value="TreeGrafter"/>
</dbReference>
<dbReference type="PANTHER" id="PTHR22603:SF66">
    <property type="entry name" value="ETHANOLAMINE KINASE"/>
    <property type="match status" value="1"/>
</dbReference>
<dbReference type="EMBL" id="JABEXW010000859">
    <property type="protein sequence ID" value="KAF4952971.1"/>
    <property type="molecule type" value="Genomic_DNA"/>
</dbReference>
<dbReference type="AlphaFoldDB" id="A0A8H4T805"/>
<dbReference type="EC" id="2.7.1.82" evidence="3"/>
<dbReference type="Gene3D" id="3.30.200.20">
    <property type="entry name" value="Phosphorylase Kinase, domain 1"/>
    <property type="match status" value="1"/>
</dbReference>
<comment type="pathway">
    <text evidence="1">Phospholipid metabolism; phosphatidylethanolamine biosynthesis; phosphatidylethanolamine from ethanolamine: step 1/3.</text>
</comment>
<sequence>MCGADVSTQPDNSRLPEQIFTPSGWAPPAGSAASKPVLPSLPDGSPLVEMEVPYLNHAFDASDAKGSTLQLLPLLFPDRKPADVGLRVQALAQGTTNGLFKVTSGPVDAATQDAVLVKVYGDGTDITIDRDKELRVHKLLADHQLSSSPLVRFANGHAYQFISGAVCAEDDMSQTEIFRGVARELARWHATLPSVDLRDPRKVLDFEPGLWSTAKKWLNAISKHPGRSEAEIDSLQEKFQYLTDKLLLTGNMPEPLVLGHGDLLSGNIIVQESADNIGATDVASVRFIDYEHATYCPRAFELANHFAEWTGFECDYNLIPKTSIRRAFIREYLQTHADISQEHDVTQLPSKTDLPTVSDAEVERLMLPQTPHDIASLTRVRGRGLCALIQAETSTGTIDFDYAGYAAKRFAEYEAWRRVHDGSMEEMTLREQKWALP</sequence>
<reference evidence="5" key="1">
    <citation type="journal article" date="2020" name="BMC Genomics">
        <title>Correction to: Identification and distribution of gene clusters required for synthesis of sphingolipid metabolism inhibitors in diverse species of the filamentous fungus Fusarium.</title>
        <authorList>
            <person name="Kim H.S."/>
            <person name="Lohmar J.M."/>
            <person name="Busman M."/>
            <person name="Brown D.W."/>
            <person name="Naumann T.A."/>
            <person name="Divon H.H."/>
            <person name="Lysoe E."/>
            <person name="Uhlig S."/>
            <person name="Proctor R.H."/>
        </authorList>
    </citation>
    <scope>NUCLEOTIDE SEQUENCE</scope>
    <source>
        <strain evidence="5">NRRL 20472</strain>
    </source>
</reference>
<evidence type="ECO:0000313" key="6">
    <source>
        <dbReference type="Proteomes" id="UP000622797"/>
    </source>
</evidence>
<comment type="similarity">
    <text evidence="2">Belongs to the choline/ethanolamine kinase family.</text>
</comment>
<evidence type="ECO:0000256" key="3">
    <source>
        <dbReference type="ARBA" id="ARBA00038874"/>
    </source>
</evidence>
<organism evidence="5 6">
    <name type="scientific">Fusarium sarcochroum</name>
    <dbReference type="NCBI Taxonomy" id="1208366"/>
    <lineage>
        <taxon>Eukaryota</taxon>
        <taxon>Fungi</taxon>
        <taxon>Dikarya</taxon>
        <taxon>Ascomycota</taxon>
        <taxon>Pezizomycotina</taxon>
        <taxon>Sordariomycetes</taxon>
        <taxon>Hypocreomycetidae</taxon>
        <taxon>Hypocreales</taxon>
        <taxon>Nectriaceae</taxon>
        <taxon>Fusarium</taxon>
        <taxon>Fusarium lateritium species complex</taxon>
    </lineage>
</organism>
<dbReference type="Gene3D" id="3.90.1200.10">
    <property type="match status" value="1"/>
</dbReference>
<gene>
    <name evidence="5" type="ORF">FSARC_12510</name>
</gene>
<feature type="compositionally biased region" description="Low complexity" evidence="4">
    <location>
        <begin position="22"/>
        <end position="36"/>
    </location>
</feature>
<dbReference type="OrthoDB" id="10267235at2759"/>
<dbReference type="Pfam" id="PF01633">
    <property type="entry name" value="Choline_kinase"/>
    <property type="match status" value="1"/>
</dbReference>
<keyword evidence="6" id="KW-1185">Reference proteome</keyword>
<protein>
    <recommendedName>
        <fullName evidence="3">ethanolamine kinase</fullName>
        <ecNumber evidence="3">2.7.1.82</ecNumber>
    </recommendedName>
</protein>
<proteinExistence type="inferred from homology"/>
<feature type="compositionally biased region" description="Polar residues" evidence="4">
    <location>
        <begin position="1"/>
        <end position="12"/>
    </location>
</feature>